<evidence type="ECO:0000256" key="2">
    <source>
        <dbReference type="ARBA" id="ARBA00022723"/>
    </source>
</evidence>
<keyword evidence="8" id="KW-1185">Reference proteome</keyword>
<name>A0A502CHA5_9SPHN</name>
<dbReference type="PROSITE" id="PS01302">
    <property type="entry name" value="UPF0758"/>
    <property type="match status" value="1"/>
</dbReference>
<dbReference type="AlphaFoldDB" id="A0A502CHA5"/>
<dbReference type="PANTHER" id="PTHR30471:SF3">
    <property type="entry name" value="UPF0758 PROTEIN YEES-RELATED"/>
    <property type="match status" value="1"/>
</dbReference>
<dbReference type="PANTHER" id="PTHR30471">
    <property type="entry name" value="DNA REPAIR PROTEIN RADC"/>
    <property type="match status" value="1"/>
</dbReference>
<dbReference type="GO" id="GO:0046872">
    <property type="term" value="F:metal ion binding"/>
    <property type="evidence" value="ECO:0007669"/>
    <property type="project" value="UniProtKB-KW"/>
</dbReference>
<keyword evidence="1" id="KW-0645">Protease</keyword>
<evidence type="ECO:0000259" key="6">
    <source>
        <dbReference type="PROSITE" id="PS50249"/>
    </source>
</evidence>
<dbReference type="EMBL" id="RCZK01000008">
    <property type="protein sequence ID" value="TPG12020.1"/>
    <property type="molecule type" value="Genomic_DNA"/>
</dbReference>
<feature type="domain" description="MPN" evidence="6">
    <location>
        <begin position="6"/>
        <end position="127"/>
    </location>
</feature>
<sequence>MPPAAPLITDLAAAPALVAWLADEPVEIAEALYLDPKWRLCGRQRFVGGLDAVTLPVRQLVVAGFVAGAHYVVMAHNHPSGDPEPSDADLIFTRRLADTLLLLEMPLADHLIVTRTATMSFKQRGLL</sequence>
<dbReference type="Proteomes" id="UP000318413">
    <property type="component" value="Unassembled WGS sequence"/>
</dbReference>
<evidence type="ECO:0000313" key="8">
    <source>
        <dbReference type="Proteomes" id="UP000318413"/>
    </source>
</evidence>
<comment type="caution">
    <text evidence="7">The sequence shown here is derived from an EMBL/GenBank/DDBJ whole genome shotgun (WGS) entry which is preliminary data.</text>
</comment>
<dbReference type="OrthoDB" id="152963at2"/>
<dbReference type="InterPro" id="IPR025657">
    <property type="entry name" value="RadC_JAB"/>
</dbReference>
<dbReference type="InterPro" id="IPR020891">
    <property type="entry name" value="UPF0758_CS"/>
</dbReference>
<dbReference type="PROSITE" id="PS50249">
    <property type="entry name" value="MPN"/>
    <property type="match status" value="1"/>
</dbReference>
<keyword evidence="2" id="KW-0479">Metal-binding</keyword>
<dbReference type="Pfam" id="PF04002">
    <property type="entry name" value="RadC"/>
    <property type="match status" value="1"/>
</dbReference>
<evidence type="ECO:0000256" key="1">
    <source>
        <dbReference type="ARBA" id="ARBA00022670"/>
    </source>
</evidence>
<evidence type="ECO:0000256" key="5">
    <source>
        <dbReference type="ARBA" id="ARBA00023049"/>
    </source>
</evidence>
<evidence type="ECO:0000256" key="3">
    <source>
        <dbReference type="ARBA" id="ARBA00022801"/>
    </source>
</evidence>
<dbReference type="RefSeq" id="WP_140871943.1">
    <property type="nucleotide sequence ID" value="NZ_RCZK01000008.1"/>
</dbReference>
<protein>
    <submittedName>
        <fullName evidence="7">DNA repair protein</fullName>
    </submittedName>
</protein>
<keyword evidence="5" id="KW-0482">Metalloprotease</keyword>
<dbReference type="GO" id="GO:0006508">
    <property type="term" value="P:proteolysis"/>
    <property type="evidence" value="ECO:0007669"/>
    <property type="project" value="UniProtKB-KW"/>
</dbReference>
<dbReference type="GO" id="GO:0008237">
    <property type="term" value="F:metallopeptidase activity"/>
    <property type="evidence" value="ECO:0007669"/>
    <property type="project" value="UniProtKB-KW"/>
</dbReference>
<dbReference type="SUPFAM" id="SSF102712">
    <property type="entry name" value="JAB1/MPN domain"/>
    <property type="match status" value="1"/>
</dbReference>
<proteinExistence type="predicted"/>
<dbReference type="Gene3D" id="3.40.140.10">
    <property type="entry name" value="Cytidine Deaminase, domain 2"/>
    <property type="match status" value="1"/>
</dbReference>
<keyword evidence="3" id="KW-0378">Hydrolase</keyword>
<organism evidence="7 8">
    <name type="scientific">Sphingomonas oligophenolica</name>
    <dbReference type="NCBI Taxonomy" id="301154"/>
    <lineage>
        <taxon>Bacteria</taxon>
        <taxon>Pseudomonadati</taxon>
        <taxon>Pseudomonadota</taxon>
        <taxon>Alphaproteobacteria</taxon>
        <taxon>Sphingomonadales</taxon>
        <taxon>Sphingomonadaceae</taxon>
        <taxon>Sphingomonas</taxon>
    </lineage>
</organism>
<gene>
    <name evidence="7" type="ORF">EAH84_11090</name>
</gene>
<reference evidence="7 8" key="1">
    <citation type="journal article" date="2019" name="Environ. Microbiol.">
        <title>Species interactions and distinct microbial communities in high Arctic permafrost affected cryosols are associated with the CH4 and CO2 gas fluxes.</title>
        <authorList>
            <person name="Altshuler I."/>
            <person name="Hamel J."/>
            <person name="Turney S."/>
            <person name="Magnuson E."/>
            <person name="Levesque R."/>
            <person name="Greer C."/>
            <person name="Whyte L.G."/>
        </authorList>
    </citation>
    <scope>NUCLEOTIDE SEQUENCE [LARGE SCALE GENOMIC DNA]</scope>
    <source>
        <strain evidence="7 8">S5.1</strain>
    </source>
</reference>
<dbReference type="InterPro" id="IPR037518">
    <property type="entry name" value="MPN"/>
</dbReference>
<evidence type="ECO:0000313" key="7">
    <source>
        <dbReference type="EMBL" id="TPG12020.1"/>
    </source>
</evidence>
<keyword evidence="4" id="KW-0862">Zinc</keyword>
<accession>A0A502CHA5</accession>
<dbReference type="InterPro" id="IPR001405">
    <property type="entry name" value="UPF0758"/>
</dbReference>
<evidence type="ECO:0000256" key="4">
    <source>
        <dbReference type="ARBA" id="ARBA00022833"/>
    </source>
</evidence>